<keyword evidence="3" id="KW-1185">Reference proteome</keyword>
<dbReference type="Pfam" id="PF13223">
    <property type="entry name" value="DUF4031"/>
    <property type="match status" value="1"/>
</dbReference>
<dbReference type="Proteomes" id="UP001230426">
    <property type="component" value="Unassembled WGS sequence"/>
</dbReference>
<gene>
    <name evidence="2" type="ORF">J2S55_009307</name>
</gene>
<dbReference type="RefSeq" id="WP_306874735.1">
    <property type="nucleotide sequence ID" value="NZ_JAUSRB010000002.1"/>
</dbReference>
<proteinExistence type="predicted"/>
<reference evidence="2 3" key="1">
    <citation type="submission" date="2023-07" db="EMBL/GenBank/DDBJ databases">
        <title>Sequencing the genomes of 1000 actinobacteria strains.</title>
        <authorList>
            <person name="Klenk H.-P."/>
        </authorList>
    </citation>
    <scope>NUCLEOTIDE SEQUENCE [LARGE SCALE GENOMIC DNA]</scope>
    <source>
        <strain evidence="2 3">DSM 44109</strain>
    </source>
</reference>
<evidence type="ECO:0000313" key="3">
    <source>
        <dbReference type="Proteomes" id="UP001230426"/>
    </source>
</evidence>
<dbReference type="InterPro" id="IPR025109">
    <property type="entry name" value="DUF4031"/>
</dbReference>
<protein>
    <recommendedName>
        <fullName evidence="1">DUF4031 domain-containing protein</fullName>
    </recommendedName>
</protein>
<sequence length="88" mass="9901">MSVLIDPPDWPGPHGMLWSHLVSDSSTEELHAFAALLGVPPRAFDRDHYDVPQTVYDRALELGAEAVSSRELLTRLIASGLRRRKRRP</sequence>
<evidence type="ECO:0000313" key="2">
    <source>
        <dbReference type="EMBL" id="MDP9870041.1"/>
    </source>
</evidence>
<name>A0ABT9RL60_9ACTN</name>
<comment type="caution">
    <text evidence="2">The sequence shown here is derived from an EMBL/GenBank/DDBJ whole genome shotgun (WGS) entry which is preliminary data.</text>
</comment>
<evidence type="ECO:0000259" key="1">
    <source>
        <dbReference type="Pfam" id="PF13223"/>
    </source>
</evidence>
<accession>A0ABT9RL60</accession>
<feature type="domain" description="DUF4031" evidence="1">
    <location>
        <begin position="3"/>
        <end position="78"/>
    </location>
</feature>
<organism evidence="2 3">
    <name type="scientific">Streptosporangium brasiliense</name>
    <dbReference type="NCBI Taxonomy" id="47480"/>
    <lineage>
        <taxon>Bacteria</taxon>
        <taxon>Bacillati</taxon>
        <taxon>Actinomycetota</taxon>
        <taxon>Actinomycetes</taxon>
        <taxon>Streptosporangiales</taxon>
        <taxon>Streptosporangiaceae</taxon>
        <taxon>Streptosporangium</taxon>
    </lineage>
</organism>
<dbReference type="EMBL" id="JAUSRB010000002">
    <property type="protein sequence ID" value="MDP9870041.1"/>
    <property type="molecule type" value="Genomic_DNA"/>
</dbReference>